<dbReference type="AlphaFoldDB" id="A0A8C6EQJ9"/>
<evidence type="ECO:0000256" key="1">
    <source>
        <dbReference type="SAM" id="MobiDB-lite"/>
    </source>
</evidence>
<keyword evidence="4" id="KW-1185">Reference proteome</keyword>
<feature type="region of interest" description="Disordered" evidence="1">
    <location>
        <begin position="1"/>
        <end position="26"/>
    </location>
</feature>
<dbReference type="Proteomes" id="UP000694407">
    <property type="component" value="Unplaced"/>
</dbReference>
<accession>A0A8C6EQJ9</accession>
<evidence type="ECO:0000313" key="4">
    <source>
        <dbReference type="Proteomes" id="UP000694407"/>
    </source>
</evidence>
<keyword evidence="2" id="KW-0812">Transmembrane</keyword>
<evidence type="ECO:0000313" key="3">
    <source>
        <dbReference type="Ensembl" id="ENSMMMP00000007453.1"/>
    </source>
</evidence>
<feature type="transmembrane region" description="Helical" evidence="2">
    <location>
        <begin position="45"/>
        <end position="68"/>
    </location>
</feature>
<evidence type="ECO:0000256" key="2">
    <source>
        <dbReference type="SAM" id="Phobius"/>
    </source>
</evidence>
<reference evidence="3" key="2">
    <citation type="submission" date="2025-09" db="UniProtKB">
        <authorList>
            <consortium name="Ensembl"/>
        </authorList>
    </citation>
    <scope>IDENTIFICATION</scope>
</reference>
<protein>
    <submittedName>
        <fullName evidence="3">Uncharacterized protein</fullName>
    </submittedName>
</protein>
<feature type="transmembrane region" description="Helical" evidence="2">
    <location>
        <begin position="75"/>
        <end position="93"/>
    </location>
</feature>
<keyword evidence="2" id="KW-1133">Transmembrane helix</keyword>
<dbReference type="GeneTree" id="ENSGT00740000116851"/>
<proteinExistence type="predicted"/>
<reference evidence="3" key="1">
    <citation type="submission" date="2025-08" db="UniProtKB">
        <authorList>
            <consortium name="Ensembl"/>
        </authorList>
    </citation>
    <scope>IDENTIFICATION</scope>
</reference>
<organism evidence="3 4">
    <name type="scientific">Marmota marmota marmota</name>
    <name type="common">Alpine marmot</name>
    <dbReference type="NCBI Taxonomy" id="9994"/>
    <lineage>
        <taxon>Eukaryota</taxon>
        <taxon>Metazoa</taxon>
        <taxon>Chordata</taxon>
        <taxon>Craniata</taxon>
        <taxon>Vertebrata</taxon>
        <taxon>Euteleostomi</taxon>
        <taxon>Mammalia</taxon>
        <taxon>Eutheria</taxon>
        <taxon>Euarchontoglires</taxon>
        <taxon>Glires</taxon>
        <taxon>Rodentia</taxon>
        <taxon>Sciuromorpha</taxon>
        <taxon>Sciuridae</taxon>
        <taxon>Xerinae</taxon>
        <taxon>Marmotini</taxon>
        <taxon>Marmota</taxon>
    </lineage>
</organism>
<name>A0A8C6EQJ9_MARMA</name>
<keyword evidence="2" id="KW-0472">Membrane</keyword>
<sequence length="109" mass="12043">VSQNSPDQQSTQPAAPNSTHAETQSSLSIALDPQVHTQDLLDLSWAFLVISSITGFCLCVALISTLFFTSSNLPMLDFFLFISSIMTGLFSYLNYMNFWSILAIQAIWA</sequence>
<dbReference type="Ensembl" id="ENSMMMT00000008495.1">
    <property type="protein sequence ID" value="ENSMMMP00000007453.1"/>
    <property type="gene ID" value="ENSMMMG00000006693.1"/>
</dbReference>